<evidence type="ECO:0000313" key="2">
    <source>
        <dbReference type="EMBL" id="OCX14043.1"/>
    </source>
</evidence>
<feature type="transmembrane region" description="Helical" evidence="1">
    <location>
        <begin position="47"/>
        <end position="64"/>
    </location>
</feature>
<keyword evidence="1" id="KW-1133">Transmembrane helix</keyword>
<comment type="caution">
    <text evidence="2">The sequence shown here is derived from an EMBL/GenBank/DDBJ whole genome shotgun (WGS) entry which is preliminary data.</text>
</comment>
<evidence type="ECO:0000256" key="1">
    <source>
        <dbReference type="SAM" id="Phobius"/>
    </source>
</evidence>
<dbReference type="EMBL" id="MDEN01000068">
    <property type="protein sequence ID" value="OCX14043.1"/>
    <property type="molecule type" value="Genomic_DNA"/>
</dbReference>
<accession>A0A1C2DH82</accession>
<keyword evidence="1" id="KW-0812">Transmembrane</keyword>
<protein>
    <submittedName>
        <fullName evidence="2">Uncharacterized protein</fullName>
    </submittedName>
</protein>
<dbReference type="AlphaFoldDB" id="A0A1C2DH82"/>
<sequence length="123" mass="12173">MLSRGVRALAGGWAAVGALGVGPVGGTGAFACGVADAAAVVEAGAAWGASAVCGVFAAAALRGIDEASPGRALNRPPAKWRLFCSVDRLAVAMRASTFLRCVGPVPVPGVADGFRWVVPTLVV</sequence>
<proteinExistence type="predicted"/>
<reference evidence="2 3" key="1">
    <citation type="submission" date="2016-08" db="EMBL/GenBank/DDBJ databases">
        <title>Whole genome sequence of Pseudomonas graminis strain UASWS1507, a potential biological control agent for agriculture.</title>
        <authorList>
            <person name="Crovadore J."/>
            <person name="Calmin G."/>
            <person name="Chablais R."/>
            <person name="Cochard B."/>
            <person name="Lefort F."/>
        </authorList>
    </citation>
    <scope>NUCLEOTIDE SEQUENCE [LARGE SCALE GENOMIC DNA]</scope>
    <source>
        <strain evidence="2 3">UASWS1507</strain>
    </source>
</reference>
<dbReference type="PROSITE" id="PS51257">
    <property type="entry name" value="PROKAR_LIPOPROTEIN"/>
    <property type="match status" value="1"/>
</dbReference>
<organism evidence="2 3">
    <name type="scientific">Pseudomonas graminis</name>
    <dbReference type="NCBI Taxonomy" id="158627"/>
    <lineage>
        <taxon>Bacteria</taxon>
        <taxon>Pseudomonadati</taxon>
        <taxon>Pseudomonadota</taxon>
        <taxon>Gammaproteobacteria</taxon>
        <taxon>Pseudomonadales</taxon>
        <taxon>Pseudomonadaceae</taxon>
        <taxon>Pseudomonas</taxon>
    </lineage>
</organism>
<gene>
    <name evidence="2" type="ORF">BBI10_21040</name>
</gene>
<name>A0A1C2DH82_9PSED</name>
<evidence type="ECO:0000313" key="3">
    <source>
        <dbReference type="Proteomes" id="UP000095143"/>
    </source>
</evidence>
<dbReference type="Proteomes" id="UP000095143">
    <property type="component" value="Unassembled WGS sequence"/>
</dbReference>
<keyword evidence="1" id="KW-0472">Membrane</keyword>